<proteinExistence type="predicted"/>
<comment type="caution">
    <text evidence="1">The sequence shown here is derived from an EMBL/GenBank/DDBJ whole genome shotgun (WGS) entry which is preliminary data.</text>
</comment>
<gene>
    <name evidence="1" type="ORF">ADUPG1_006477</name>
</gene>
<evidence type="ECO:0000313" key="1">
    <source>
        <dbReference type="EMBL" id="GKT32292.1"/>
    </source>
</evidence>
<evidence type="ECO:0000313" key="2">
    <source>
        <dbReference type="Proteomes" id="UP001057375"/>
    </source>
</evidence>
<reference evidence="1" key="1">
    <citation type="submission" date="2022-03" db="EMBL/GenBank/DDBJ databases">
        <title>Draft genome sequence of Aduncisulcus paluster, a free-living microaerophilic Fornicata.</title>
        <authorList>
            <person name="Yuyama I."/>
            <person name="Kume K."/>
            <person name="Tamura T."/>
            <person name="Inagaki Y."/>
            <person name="Hashimoto T."/>
        </authorList>
    </citation>
    <scope>NUCLEOTIDE SEQUENCE</scope>
    <source>
        <strain evidence="1">NY0171</strain>
    </source>
</reference>
<accession>A0ABQ5KIE0</accession>
<protein>
    <submittedName>
        <fullName evidence="1">Uncharacterized protein</fullName>
    </submittedName>
</protein>
<organism evidence="1 2">
    <name type="scientific">Aduncisulcus paluster</name>
    <dbReference type="NCBI Taxonomy" id="2918883"/>
    <lineage>
        <taxon>Eukaryota</taxon>
        <taxon>Metamonada</taxon>
        <taxon>Carpediemonas-like organisms</taxon>
        <taxon>Aduncisulcus</taxon>
    </lineage>
</organism>
<name>A0ABQ5KIE0_9EUKA</name>
<keyword evidence="2" id="KW-1185">Reference proteome</keyword>
<dbReference type="EMBL" id="BQXS01009966">
    <property type="protein sequence ID" value="GKT32292.1"/>
    <property type="molecule type" value="Genomic_DNA"/>
</dbReference>
<sequence>MDEYYDLVLGLFNSSRSDGSFHHLDVFFSNIFNSETLNLSNIYFNEFVVVKYIIPILKNEYFRNNVKTVTLPESFQTKSKYMPCASAYSYNGNRLCSTFPSVHHAPPLCLILDILIALCSIRAQKSREIIDLEHSKIELEEEYSDSYENEGDFGDIFSEKNYIGDLIDCAHVRDEFSFSKSGRVLGFSVDNYFGKQKDFEEFIEFLSSVKLSLVVSDIDMISGSPTIIPSKISDMSSKYKNKIPYGGASMIEFYSKHLAPIFYTFVCCNSSIENDVVCKRYGCPFSEQRGFRVKAGKIRKIQIKQHIQVPPDLDYHMLEAVYSSYVRDDRMVLNYIECFETEQRRRASIERRIFLQSYGIEHPGVSSSDLITSPKQISSKDGTYHFDLVSIPHPSFRVSLLEPNTTDIHTRHEQILTSANNMNPVTFLTILLEHAALSFPSCSTCSLDAQSSPAPHQVYNSLSMGDICPLLTFEITSAIQLLRTWYAVEMDRYESFVKSLNSQGISQDSNIFFQKHTSYKPFSFVSAYDLYYLLTLFDSTHNNPNLAQVEFYGYNWNNLNSQGISQDSNIFFQKHTSYKPFSFVSAYDLYYLLNLFDSTHNNPNLAQVEFYGYNWNKFLHIADDQVQVSYLDIKFPLSQIISYHSTIVEFIIPIFLSVLSKPLILGEFEHASSPMSIDFYLRCMVFEGIKLPLLGLDYSLTAQQSGLLSLVLQNSSSHLKKIRFTHVESLYPILRAFSRVFSEEGEDDSLHVHDDSDVFPSHPHGEQQHSISLKIVSCPISPVDLLCLAQWMQGQKGEDDSLHVHDDSDVFPSHPHGEQQHSISLKIVSCPISPVDLLCLAQWMQGQSGLIQPRSITFLYSYIVESGEDWTQDVEEWRETVVPDIVQKRHCIGSEIVRWDKNSMFHKYAVEHGMYPKEAYSLQKCIEIISSRPILCLSELQFIDFNFLTTECYSNFMTILGKIMQLCVNLKSFKFTDIRLVRSLSIVPKEFVHTFTPVLNKTLYSSIPAVSKLDLEDICMDNESFPIFSQWASERKDILEFLALKQIVAPNVCNIPKFVIDFLSNLYLDNAIFRTTGDLVPKKLSSPTRFVECYFSQVLDHFSYVIKNDSCYKARFDKVLSMMFPYLERFSFDSFRHPADLAVICKHIPTAQRLKSLEFYIANRFVAIRKEEEHEMLEIIALAIRHLGCLETLSLPVFCQVEKFREEFPFVNHINKICCYCL</sequence>
<dbReference type="Proteomes" id="UP001057375">
    <property type="component" value="Unassembled WGS sequence"/>
</dbReference>